<name>A0AAU9NDK2_9ASTR</name>
<evidence type="ECO:0000313" key="3">
    <source>
        <dbReference type="Proteomes" id="UP001157418"/>
    </source>
</evidence>
<proteinExistence type="predicted"/>
<evidence type="ECO:0000313" key="2">
    <source>
        <dbReference type="EMBL" id="CAH1435690.1"/>
    </source>
</evidence>
<accession>A0AAU9NDK2</accession>
<evidence type="ECO:0000256" key="1">
    <source>
        <dbReference type="SAM" id="MobiDB-lite"/>
    </source>
</evidence>
<protein>
    <submittedName>
        <fullName evidence="2">Uncharacterized protein</fullName>
    </submittedName>
</protein>
<gene>
    <name evidence="2" type="ORF">LVIROSA_LOCUS22110</name>
</gene>
<feature type="compositionally biased region" description="Acidic residues" evidence="1">
    <location>
        <begin position="8"/>
        <end position="20"/>
    </location>
</feature>
<dbReference type="EMBL" id="CAKMRJ010004445">
    <property type="protein sequence ID" value="CAH1435690.1"/>
    <property type="molecule type" value="Genomic_DNA"/>
</dbReference>
<reference evidence="2 3" key="1">
    <citation type="submission" date="2022-01" db="EMBL/GenBank/DDBJ databases">
        <authorList>
            <person name="Xiong W."/>
            <person name="Schranz E."/>
        </authorList>
    </citation>
    <scope>NUCLEOTIDE SEQUENCE [LARGE SCALE GENOMIC DNA]</scope>
</reference>
<organism evidence="2 3">
    <name type="scientific">Lactuca virosa</name>
    <dbReference type="NCBI Taxonomy" id="75947"/>
    <lineage>
        <taxon>Eukaryota</taxon>
        <taxon>Viridiplantae</taxon>
        <taxon>Streptophyta</taxon>
        <taxon>Embryophyta</taxon>
        <taxon>Tracheophyta</taxon>
        <taxon>Spermatophyta</taxon>
        <taxon>Magnoliopsida</taxon>
        <taxon>eudicotyledons</taxon>
        <taxon>Gunneridae</taxon>
        <taxon>Pentapetalae</taxon>
        <taxon>asterids</taxon>
        <taxon>campanulids</taxon>
        <taxon>Asterales</taxon>
        <taxon>Asteraceae</taxon>
        <taxon>Cichorioideae</taxon>
        <taxon>Cichorieae</taxon>
        <taxon>Lactucinae</taxon>
        <taxon>Lactuca</taxon>
    </lineage>
</organism>
<feature type="compositionally biased region" description="Polar residues" evidence="1">
    <location>
        <begin position="72"/>
        <end position="81"/>
    </location>
</feature>
<comment type="caution">
    <text evidence="2">The sequence shown here is derived from an EMBL/GenBank/DDBJ whole genome shotgun (WGS) entry which is preliminary data.</text>
</comment>
<feature type="region of interest" description="Disordered" evidence="1">
    <location>
        <begin position="1"/>
        <end position="116"/>
    </location>
</feature>
<feature type="compositionally biased region" description="Acidic residues" evidence="1">
    <location>
        <begin position="49"/>
        <end position="58"/>
    </location>
</feature>
<dbReference type="Proteomes" id="UP001157418">
    <property type="component" value="Unassembled WGS sequence"/>
</dbReference>
<dbReference type="AlphaFoldDB" id="A0AAU9NDK2"/>
<keyword evidence="3" id="KW-1185">Reference proteome</keyword>
<sequence length="190" mass="20740">MSQKLDDSVDTLEDGDDSEPDYTPVEHPSEATLSPDYTSVVLELLTSDYETDEDEEDTATSPETSPPFPTPLNWSHRTLTGTLVKHTPRKVAATPSRKKVASPPASPPTAKKSCGDAVSMSQIQGTRGGYQITIRGGRVIHCTPTPDTLVEQAISLLVPYTVHHSDIIGVMDIKLFLLRMALIQLTERVK</sequence>